<sequence>MQAASLLSVLFTLGLSCLDVQAQTLPARFEPGAGRFEIQHDGRSLPVWYFRPEKTTPDTPILIVMHGVNRDADRYRNEWMPHAQKHGFILAAPEFSEKSFPGTEGYSLEAKGAFGFIEPVFDAVKAATGNRSDRYHLYGHSAGAQFVHRYLYFVPQARVAKAVAANAGWWTMPDLTVDFPYGLKGSPIQEDSVKAMLQRPLVVLLGTADTDPNHKNLRRTPEAMLQGPHRFARGQTFFATGKKQAAKLGVSLGWQLATAPGVPHSDAGMSAFAVQWLFGQPAITGRDPQHVRVLFGGDTSGGESYQEQYPKEGGVNILTEKGYEYGLTHLKRLLSAADFNVINLETPLTTRRESPLKSKDYLHYSDPVKLPALFAPYAPLAFSLANNHTLDHGPEGLDETFAALTTAGMATFGTGNNLASAEKPLLQELRIGGKSATLAIFGAFEYRKDYDQDFHFYAGEDKPGCAPVDVPGVKKAIADLRRNTPDAFVVYFVHWGGNYLWKNEEQTTTAHALREAGVDLVIGHGAHLMQEVEHDGKGWIFYSIGNLLFNARGRYAANHAPPFSLPLVADFSMKDDKLQTSLRVYPIVSDNQLTNYQPRFVTETELSAVDAMLADKSAWNAAARAAVKRGADDVGPYLEFGTPK</sequence>
<dbReference type="SMART" id="SM00854">
    <property type="entry name" value="PGA_cap"/>
    <property type="match status" value="1"/>
</dbReference>
<dbReference type="PANTHER" id="PTHR33393">
    <property type="entry name" value="POLYGLUTAMINE SYNTHESIS ACCESSORY PROTEIN RV0574C-RELATED"/>
    <property type="match status" value="1"/>
</dbReference>
<dbReference type="PANTHER" id="PTHR33393:SF13">
    <property type="entry name" value="PGA BIOSYNTHESIS PROTEIN CAPA"/>
    <property type="match status" value="1"/>
</dbReference>
<dbReference type="Pfam" id="PF09587">
    <property type="entry name" value="PGA_cap"/>
    <property type="match status" value="1"/>
</dbReference>
<evidence type="ECO:0000256" key="1">
    <source>
        <dbReference type="ARBA" id="ARBA00005662"/>
    </source>
</evidence>
<name>A0A512MCT2_9BACT</name>
<feature type="signal peptide" evidence="2">
    <location>
        <begin position="1"/>
        <end position="22"/>
    </location>
</feature>
<evidence type="ECO:0000256" key="2">
    <source>
        <dbReference type="SAM" id="SignalP"/>
    </source>
</evidence>
<feature type="domain" description="Capsule synthesis protein CapA" evidence="3">
    <location>
        <begin position="292"/>
        <end position="551"/>
    </location>
</feature>
<dbReference type="SUPFAM" id="SSF53474">
    <property type="entry name" value="alpha/beta-Hydrolases"/>
    <property type="match status" value="1"/>
</dbReference>
<gene>
    <name evidence="4" type="ORF">BGE01nite_38030</name>
</gene>
<proteinExistence type="inferred from homology"/>
<dbReference type="InterPro" id="IPR052169">
    <property type="entry name" value="CW_Biosynth-Accessory"/>
</dbReference>
<dbReference type="SUPFAM" id="SSF56300">
    <property type="entry name" value="Metallo-dependent phosphatases"/>
    <property type="match status" value="1"/>
</dbReference>
<keyword evidence="5" id="KW-1185">Reference proteome</keyword>
<evidence type="ECO:0000313" key="5">
    <source>
        <dbReference type="Proteomes" id="UP000321577"/>
    </source>
</evidence>
<dbReference type="Proteomes" id="UP000321577">
    <property type="component" value="Unassembled WGS sequence"/>
</dbReference>
<dbReference type="InterPro" id="IPR029058">
    <property type="entry name" value="AB_hydrolase_fold"/>
</dbReference>
<dbReference type="CDD" id="cd07381">
    <property type="entry name" value="MPP_CapA"/>
    <property type="match status" value="1"/>
</dbReference>
<comment type="caution">
    <text evidence="4">The sequence shown here is derived from an EMBL/GenBank/DDBJ whole genome shotgun (WGS) entry which is preliminary data.</text>
</comment>
<dbReference type="Gene3D" id="3.40.50.1820">
    <property type="entry name" value="alpha/beta hydrolase"/>
    <property type="match status" value="1"/>
</dbReference>
<comment type="similarity">
    <text evidence="1">Belongs to the CapA family.</text>
</comment>
<dbReference type="InterPro" id="IPR029052">
    <property type="entry name" value="Metallo-depent_PP-like"/>
</dbReference>
<dbReference type="Gene3D" id="3.60.21.10">
    <property type="match status" value="1"/>
</dbReference>
<reference evidence="4 5" key="1">
    <citation type="submission" date="2019-07" db="EMBL/GenBank/DDBJ databases">
        <title>Whole genome shotgun sequence of Brevifollis gellanilyticus NBRC 108608.</title>
        <authorList>
            <person name="Hosoyama A."/>
            <person name="Uohara A."/>
            <person name="Ohji S."/>
            <person name="Ichikawa N."/>
        </authorList>
    </citation>
    <scope>NUCLEOTIDE SEQUENCE [LARGE SCALE GENOMIC DNA]</scope>
    <source>
        <strain evidence="4 5">NBRC 108608</strain>
    </source>
</reference>
<dbReference type="EMBL" id="BKAG01000031">
    <property type="protein sequence ID" value="GEP44512.1"/>
    <property type="molecule type" value="Genomic_DNA"/>
</dbReference>
<keyword evidence="2" id="KW-0732">Signal</keyword>
<protein>
    <recommendedName>
        <fullName evidence="3">Capsule synthesis protein CapA domain-containing protein</fullName>
    </recommendedName>
</protein>
<dbReference type="AlphaFoldDB" id="A0A512MCT2"/>
<evidence type="ECO:0000259" key="3">
    <source>
        <dbReference type="SMART" id="SM00854"/>
    </source>
</evidence>
<dbReference type="InterPro" id="IPR019079">
    <property type="entry name" value="Capsule_synth_CapA"/>
</dbReference>
<accession>A0A512MCT2</accession>
<feature type="chain" id="PRO_5022013645" description="Capsule synthesis protein CapA domain-containing protein" evidence="2">
    <location>
        <begin position="23"/>
        <end position="644"/>
    </location>
</feature>
<evidence type="ECO:0000313" key="4">
    <source>
        <dbReference type="EMBL" id="GEP44512.1"/>
    </source>
</evidence>
<organism evidence="4 5">
    <name type="scientific">Brevifollis gellanilyticus</name>
    <dbReference type="NCBI Taxonomy" id="748831"/>
    <lineage>
        <taxon>Bacteria</taxon>
        <taxon>Pseudomonadati</taxon>
        <taxon>Verrucomicrobiota</taxon>
        <taxon>Verrucomicrobiia</taxon>
        <taxon>Verrucomicrobiales</taxon>
        <taxon>Verrucomicrobiaceae</taxon>
    </lineage>
</organism>